<gene>
    <name evidence="2" type="ORF">ACFSKP_14690</name>
</gene>
<evidence type="ECO:0008006" key="4">
    <source>
        <dbReference type="Google" id="ProtNLM"/>
    </source>
</evidence>
<dbReference type="RefSeq" id="WP_250430457.1">
    <property type="nucleotide sequence ID" value="NZ_JALPRR010000003.1"/>
</dbReference>
<evidence type="ECO:0000256" key="1">
    <source>
        <dbReference type="SAM" id="SignalP"/>
    </source>
</evidence>
<feature type="signal peptide" evidence="1">
    <location>
        <begin position="1"/>
        <end position="19"/>
    </location>
</feature>
<accession>A0ABW5D0I8</accession>
<dbReference type="PROSITE" id="PS51257">
    <property type="entry name" value="PROKAR_LIPOPROTEIN"/>
    <property type="match status" value="1"/>
</dbReference>
<evidence type="ECO:0000313" key="3">
    <source>
        <dbReference type="Proteomes" id="UP001597374"/>
    </source>
</evidence>
<keyword evidence="3" id="KW-1185">Reference proteome</keyword>
<sequence>MKKLLLIPLLFSLFLTACNKDEDAEIKPPVSKIDADMRGDWVNTSVERTYYSDQNEVMFADTSERRAFFNFDGQRMTVTLEGSSNKDVWNYSFPNKDDSTYIQLQQGNQTTDYKITALSDTAMIWVDELPWAGFPEEAPNEQKTTSKVGVYTWKFVRKK</sequence>
<feature type="chain" id="PRO_5045261713" description="Lipocalin-like domain-containing protein" evidence="1">
    <location>
        <begin position="20"/>
        <end position="159"/>
    </location>
</feature>
<name>A0ABW5D0I8_9BACT</name>
<comment type="caution">
    <text evidence="2">The sequence shown here is derived from an EMBL/GenBank/DDBJ whole genome shotgun (WGS) entry which is preliminary data.</text>
</comment>
<dbReference type="EMBL" id="JBHUIM010000002">
    <property type="protein sequence ID" value="MFD2247513.1"/>
    <property type="molecule type" value="Genomic_DNA"/>
</dbReference>
<dbReference type="Proteomes" id="UP001597374">
    <property type="component" value="Unassembled WGS sequence"/>
</dbReference>
<evidence type="ECO:0000313" key="2">
    <source>
        <dbReference type="EMBL" id="MFD2247513.1"/>
    </source>
</evidence>
<keyword evidence="1" id="KW-0732">Signal</keyword>
<proteinExistence type="predicted"/>
<protein>
    <recommendedName>
        <fullName evidence="4">Lipocalin-like domain-containing protein</fullName>
    </recommendedName>
</protein>
<organism evidence="2 3">
    <name type="scientific">Pontibacter ruber</name>
    <dbReference type="NCBI Taxonomy" id="1343895"/>
    <lineage>
        <taxon>Bacteria</taxon>
        <taxon>Pseudomonadati</taxon>
        <taxon>Bacteroidota</taxon>
        <taxon>Cytophagia</taxon>
        <taxon>Cytophagales</taxon>
        <taxon>Hymenobacteraceae</taxon>
        <taxon>Pontibacter</taxon>
    </lineage>
</organism>
<reference evidence="3" key="1">
    <citation type="journal article" date="2019" name="Int. J. Syst. Evol. Microbiol.">
        <title>The Global Catalogue of Microorganisms (GCM) 10K type strain sequencing project: providing services to taxonomists for standard genome sequencing and annotation.</title>
        <authorList>
            <consortium name="The Broad Institute Genomics Platform"/>
            <consortium name="The Broad Institute Genome Sequencing Center for Infectious Disease"/>
            <person name="Wu L."/>
            <person name="Ma J."/>
        </authorList>
    </citation>
    <scope>NUCLEOTIDE SEQUENCE [LARGE SCALE GENOMIC DNA]</scope>
    <source>
        <strain evidence="3">CGMCC 4.1782</strain>
    </source>
</reference>